<keyword evidence="3" id="KW-1185">Reference proteome</keyword>
<sequence length="341" mass="36928">MSPLAIDLSRTPTGEGPSSPSPRTASISLQAAATLNAGLQREQPSRRSSSSSVSRSRQSPSTGRRRSQVLMNLQIADPSIPAPGEMVSEHNHGGNGSFRAASPQPITASPRLIASQDSRHFRTPSLGELHQELENEQEFQVNRLLVEIRRLQQELLRTQQGQSSSSPIAGEEASDRAAPLRISSATSSAVPAAAASSSSLPRSPGFLHHPRSSFDMARVDLRRRSRTPSRGASPRLRATSISGESSGDQWVLGGRDESAFYQAETQMLIRENQMLRHRIRDLERQLSEVTSPMNNVSVTHEPSHASHLNHSTSVSEEESSRVISVSPAAMSSTPAETPKDE</sequence>
<feature type="region of interest" description="Disordered" evidence="1">
    <location>
        <begin position="288"/>
        <end position="341"/>
    </location>
</feature>
<feature type="region of interest" description="Disordered" evidence="1">
    <location>
        <begin position="1"/>
        <end position="103"/>
    </location>
</feature>
<gene>
    <name evidence="2" type="ORF">B0H63DRAFT_446568</name>
</gene>
<dbReference type="PANTHER" id="PTHR39610:SF2">
    <property type="entry name" value="BZIP DOMAIN-CONTAINING PROTEIN"/>
    <property type="match status" value="1"/>
</dbReference>
<feature type="region of interest" description="Disordered" evidence="1">
    <location>
        <begin position="157"/>
        <end position="178"/>
    </location>
</feature>
<feature type="compositionally biased region" description="Low complexity" evidence="1">
    <location>
        <begin position="9"/>
        <end position="24"/>
    </location>
</feature>
<dbReference type="AlphaFoldDB" id="A0AAE0NZC9"/>
<evidence type="ECO:0000313" key="3">
    <source>
        <dbReference type="Proteomes" id="UP001285441"/>
    </source>
</evidence>
<name>A0AAE0NZC9_9PEZI</name>
<dbReference type="PANTHER" id="PTHR39610">
    <property type="entry name" value="BZIP DOMAIN-CONTAINING PROTEIN-RELATED"/>
    <property type="match status" value="1"/>
</dbReference>
<dbReference type="EMBL" id="JAULSW010000002">
    <property type="protein sequence ID" value="KAK3390451.1"/>
    <property type="molecule type" value="Genomic_DNA"/>
</dbReference>
<dbReference type="Proteomes" id="UP001285441">
    <property type="component" value="Unassembled WGS sequence"/>
</dbReference>
<proteinExistence type="predicted"/>
<reference evidence="2" key="2">
    <citation type="submission" date="2023-06" db="EMBL/GenBank/DDBJ databases">
        <authorList>
            <consortium name="Lawrence Berkeley National Laboratory"/>
            <person name="Haridas S."/>
            <person name="Hensen N."/>
            <person name="Bonometti L."/>
            <person name="Westerberg I."/>
            <person name="Brannstrom I.O."/>
            <person name="Guillou S."/>
            <person name="Cros-Aarteil S."/>
            <person name="Calhoun S."/>
            <person name="Kuo A."/>
            <person name="Mondo S."/>
            <person name="Pangilinan J."/>
            <person name="Riley R."/>
            <person name="LaButti K."/>
            <person name="Andreopoulos B."/>
            <person name="Lipzen A."/>
            <person name="Chen C."/>
            <person name="Yanf M."/>
            <person name="Daum C."/>
            <person name="Ng V."/>
            <person name="Clum A."/>
            <person name="Steindorff A."/>
            <person name="Ohm R."/>
            <person name="Martin F."/>
            <person name="Silar P."/>
            <person name="Natvig D."/>
            <person name="Lalanne C."/>
            <person name="Gautier V."/>
            <person name="Ament-velasquez S.L."/>
            <person name="Kruys A."/>
            <person name="Hutchinson M.I."/>
            <person name="Powell A.J."/>
            <person name="Barry K."/>
            <person name="Miller A.N."/>
            <person name="Grigoriev I.V."/>
            <person name="Debuchy R."/>
            <person name="Gladieux P."/>
            <person name="Thoren M.H."/>
            <person name="Johannesson H."/>
        </authorList>
    </citation>
    <scope>NUCLEOTIDE SEQUENCE</scope>
    <source>
        <strain evidence="2">CBS 232.78</strain>
    </source>
</reference>
<organism evidence="2 3">
    <name type="scientific">Podospora didyma</name>
    <dbReference type="NCBI Taxonomy" id="330526"/>
    <lineage>
        <taxon>Eukaryota</taxon>
        <taxon>Fungi</taxon>
        <taxon>Dikarya</taxon>
        <taxon>Ascomycota</taxon>
        <taxon>Pezizomycotina</taxon>
        <taxon>Sordariomycetes</taxon>
        <taxon>Sordariomycetidae</taxon>
        <taxon>Sordariales</taxon>
        <taxon>Podosporaceae</taxon>
        <taxon>Podospora</taxon>
    </lineage>
</organism>
<reference evidence="2" key="1">
    <citation type="journal article" date="2023" name="Mol. Phylogenet. Evol.">
        <title>Genome-scale phylogeny and comparative genomics of the fungal order Sordariales.</title>
        <authorList>
            <person name="Hensen N."/>
            <person name="Bonometti L."/>
            <person name="Westerberg I."/>
            <person name="Brannstrom I.O."/>
            <person name="Guillou S."/>
            <person name="Cros-Aarteil S."/>
            <person name="Calhoun S."/>
            <person name="Haridas S."/>
            <person name="Kuo A."/>
            <person name="Mondo S."/>
            <person name="Pangilinan J."/>
            <person name="Riley R."/>
            <person name="LaButti K."/>
            <person name="Andreopoulos B."/>
            <person name="Lipzen A."/>
            <person name="Chen C."/>
            <person name="Yan M."/>
            <person name="Daum C."/>
            <person name="Ng V."/>
            <person name="Clum A."/>
            <person name="Steindorff A."/>
            <person name="Ohm R.A."/>
            <person name="Martin F."/>
            <person name="Silar P."/>
            <person name="Natvig D.O."/>
            <person name="Lalanne C."/>
            <person name="Gautier V."/>
            <person name="Ament-Velasquez S.L."/>
            <person name="Kruys A."/>
            <person name="Hutchinson M.I."/>
            <person name="Powell A.J."/>
            <person name="Barry K."/>
            <person name="Miller A.N."/>
            <person name="Grigoriev I.V."/>
            <person name="Debuchy R."/>
            <person name="Gladieux P."/>
            <person name="Hiltunen Thoren M."/>
            <person name="Johannesson H."/>
        </authorList>
    </citation>
    <scope>NUCLEOTIDE SEQUENCE</scope>
    <source>
        <strain evidence="2">CBS 232.78</strain>
    </source>
</reference>
<comment type="caution">
    <text evidence="2">The sequence shown here is derived from an EMBL/GenBank/DDBJ whole genome shotgun (WGS) entry which is preliminary data.</text>
</comment>
<evidence type="ECO:0000313" key="2">
    <source>
        <dbReference type="EMBL" id="KAK3390451.1"/>
    </source>
</evidence>
<feature type="region of interest" description="Disordered" evidence="1">
    <location>
        <begin position="217"/>
        <end position="249"/>
    </location>
</feature>
<protein>
    <submittedName>
        <fullName evidence="2">Uncharacterized protein</fullName>
    </submittedName>
</protein>
<feature type="compositionally biased region" description="Low complexity" evidence="1">
    <location>
        <begin position="46"/>
        <end position="61"/>
    </location>
</feature>
<accession>A0AAE0NZC9</accession>
<evidence type="ECO:0000256" key="1">
    <source>
        <dbReference type="SAM" id="MobiDB-lite"/>
    </source>
</evidence>
<feature type="compositionally biased region" description="Polar residues" evidence="1">
    <location>
        <begin position="239"/>
        <end position="248"/>
    </location>
</feature>
<feature type="compositionally biased region" description="Polar residues" evidence="1">
    <location>
        <begin position="288"/>
        <end position="310"/>
    </location>
</feature>